<dbReference type="InterPro" id="IPR029058">
    <property type="entry name" value="AB_hydrolase_fold"/>
</dbReference>
<protein>
    <submittedName>
        <fullName evidence="5 6">Serine hydrolase-like protein</fullName>
    </submittedName>
</protein>
<keyword evidence="2" id="KW-0378">Hydrolase</keyword>
<dbReference type="RefSeq" id="XP_026275143.1">
    <property type="nucleotide sequence ID" value="XM_026419358.2"/>
</dbReference>
<reference evidence="5 6" key="1">
    <citation type="submission" date="2025-04" db="UniProtKB">
        <authorList>
            <consortium name="RefSeq"/>
        </authorList>
    </citation>
    <scope>IDENTIFICATION</scope>
    <source>
        <tissue evidence="5 6">Whole organism</tissue>
    </source>
</reference>
<comment type="similarity">
    <text evidence="1">Belongs to the AB hydrolase superfamily.</text>
</comment>
<dbReference type="OrthoDB" id="6431331at2759"/>
<dbReference type="AlphaFoldDB" id="A0A6J1S3C1"/>
<keyword evidence="4" id="KW-1185">Reference proteome</keyword>
<evidence type="ECO:0000313" key="6">
    <source>
        <dbReference type="RefSeq" id="XP_026275144.1"/>
    </source>
</evidence>
<dbReference type="InterPro" id="IPR050266">
    <property type="entry name" value="AB_hydrolase_sf"/>
</dbReference>
<dbReference type="Pfam" id="PF00561">
    <property type="entry name" value="Abhydrolase_1"/>
    <property type="match status" value="1"/>
</dbReference>
<proteinExistence type="inferred from homology"/>
<dbReference type="GO" id="GO:0016020">
    <property type="term" value="C:membrane"/>
    <property type="evidence" value="ECO:0007669"/>
    <property type="project" value="TreeGrafter"/>
</dbReference>
<dbReference type="Gene3D" id="3.40.50.1820">
    <property type="entry name" value="alpha/beta hydrolase"/>
    <property type="match status" value="1"/>
</dbReference>
<organism evidence="4 5">
    <name type="scientific">Frankliniella occidentalis</name>
    <name type="common">Western flower thrips</name>
    <name type="synonym">Euthrips occidentalis</name>
    <dbReference type="NCBI Taxonomy" id="133901"/>
    <lineage>
        <taxon>Eukaryota</taxon>
        <taxon>Metazoa</taxon>
        <taxon>Ecdysozoa</taxon>
        <taxon>Arthropoda</taxon>
        <taxon>Hexapoda</taxon>
        <taxon>Insecta</taxon>
        <taxon>Pterygota</taxon>
        <taxon>Neoptera</taxon>
        <taxon>Paraneoptera</taxon>
        <taxon>Thysanoptera</taxon>
        <taxon>Terebrantia</taxon>
        <taxon>Thripoidea</taxon>
        <taxon>Thripidae</taxon>
        <taxon>Frankliniella</taxon>
    </lineage>
</organism>
<feature type="domain" description="AB hydrolase-1" evidence="3">
    <location>
        <begin position="36"/>
        <end position="139"/>
    </location>
</feature>
<dbReference type="SUPFAM" id="SSF53474">
    <property type="entry name" value="alpha/beta-Hydrolases"/>
    <property type="match status" value="1"/>
</dbReference>
<evidence type="ECO:0000256" key="2">
    <source>
        <dbReference type="ARBA" id="ARBA00022801"/>
    </source>
</evidence>
<accession>A0A6J1S3C1</accession>
<dbReference type="GeneID" id="113204249"/>
<dbReference type="InterPro" id="IPR000073">
    <property type="entry name" value="AB_hydrolase_1"/>
</dbReference>
<dbReference type="PANTHER" id="PTHR43798:SF14">
    <property type="entry name" value="SERINE HYDROLASE-LIKE PROTEIN DDB_G0286239"/>
    <property type="match status" value="1"/>
</dbReference>
<evidence type="ECO:0000256" key="1">
    <source>
        <dbReference type="ARBA" id="ARBA00008645"/>
    </source>
</evidence>
<name>A0A6J1S3C1_FRAOC</name>
<evidence type="ECO:0000313" key="5">
    <source>
        <dbReference type="RefSeq" id="XP_026275143.1"/>
    </source>
</evidence>
<gene>
    <name evidence="5 6" type="primary">LOC113204249</name>
</gene>
<dbReference type="GO" id="GO:0016787">
    <property type="term" value="F:hydrolase activity"/>
    <property type="evidence" value="ECO:0007669"/>
    <property type="project" value="UniProtKB-KW"/>
</dbReference>
<sequence length="306" mass="34733">MEADPGQVKATVTEVTIEVPWGHISGKVWGPLTGSPVLCVHGTQDNANSFDKLIPLLPTSFSYVAIDLPGCGRSSHFPPGFIFSITEYCMSMNRVVNYFGWKKFIYMGHSLGGQIGYLYAAFYPQEVSKLVILDAIMAHRRKGSHLADLIPNQYTKLQALEKKLLSNSPPSYSEDEAVMRLSEGRPFPLTREAAKALFSRGVVKNGDGYYFVYDQRMKLKIPFHYSKDEVLSVMRRIQCPLFLLRASETDKYLAHITRDFEKLLKTSLRSKYNYLLVEGSHDVHLLHPERFSKKLIDFLTRVQSAL</sequence>
<dbReference type="Proteomes" id="UP000504606">
    <property type="component" value="Unplaced"/>
</dbReference>
<dbReference type="PANTHER" id="PTHR43798">
    <property type="entry name" value="MONOACYLGLYCEROL LIPASE"/>
    <property type="match status" value="1"/>
</dbReference>
<dbReference type="KEGG" id="foc:113204249"/>
<dbReference type="PRINTS" id="PR00111">
    <property type="entry name" value="ABHYDROLASE"/>
</dbReference>
<dbReference type="RefSeq" id="XP_026275144.1">
    <property type="nucleotide sequence ID" value="XM_026419359.2"/>
</dbReference>
<evidence type="ECO:0000259" key="3">
    <source>
        <dbReference type="Pfam" id="PF00561"/>
    </source>
</evidence>
<evidence type="ECO:0000313" key="4">
    <source>
        <dbReference type="Proteomes" id="UP000504606"/>
    </source>
</evidence>